<dbReference type="Proteomes" id="UP000887580">
    <property type="component" value="Unplaced"/>
</dbReference>
<accession>A0AC35F494</accession>
<sequence length="758" mass="86273">MMERPNKLILPPPDARGRLRERTKFHNRPHGSSKIKKVKIEVDFDDALTHLEQENELSAASINQTAFYLKNLERHYRHDSRVFELVVLKYMPLLHHSNPFYRAMLYRLLRLTTHSYKNLLHLLLLHIDINLIRSLDASECDDERREALQLICTLLYIYQKSPLKQFLHSPGKESLLKESAFTLFPKSALKGITEIALDRLPRMLENLDETKKPDKLSFACLAILVEFAINDPILVLECAGTDWIVRAVVGPGATNQNLAMLVCRVLLKWLDTAEIRSKAKLHLVMEQIFAPLIDLGFFHQNQNEFPKSDPPPMKINQILECVSTIFLSIFRSWTGVLSCGYVEDNGDLASNSPFRLLHYLGLGTNVDITMVKIRNMVIDICCDFVDTPYASRKFINWNDAVLYYSKLHLPDRYKTSLRDDFVVAEMECLQTSGAFHPNVVDCLMSFRAVASYILINVGLPQALARLIMAQPDDPGGIKATLLLADMLRSGASFLPQDRRLMLLSAPSLVQAVSERIQYSAKLASGKLYDAQVTFPHSDNAMLLLNRLDQLNDTSFNRLPLESQLHNIELFVCGGKALDLENKNRERSTSQVSPEDRLEHLFTSEPEFFSKVTAKELDLTRLESIVDCLEFDQGSLLTKHRYNDKLHSFYSRIFTIILPQNHRLVKDSSSFNAQIIKNICCAVKILVPLAKTEPYYGELIEKFLHQCSEELDPEILYKGVFSPKNILNTCAHYYFAVLAAIGSSPNGIQLIEDAGILQM</sequence>
<protein>
    <submittedName>
        <fullName evidence="2">Rapamycin-insensitive companion of mTOR N-terminal domain-containing protein</fullName>
    </submittedName>
</protein>
<name>A0AC35F494_9BILA</name>
<reference evidence="2" key="1">
    <citation type="submission" date="2022-11" db="UniProtKB">
        <authorList>
            <consortium name="WormBaseParasite"/>
        </authorList>
    </citation>
    <scope>IDENTIFICATION</scope>
</reference>
<evidence type="ECO:0000313" key="1">
    <source>
        <dbReference type="Proteomes" id="UP000887580"/>
    </source>
</evidence>
<evidence type="ECO:0000313" key="2">
    <source>
        <dbReference type="WBParaSite" id="PS1159_v2.g13671.t1"/>
    </source>
</evidence>
<dbReference type="WBParaSite" id="PS1159_v2.g13671.t1">
    <property type="protein sequence ID" value="PS1159_v2.g13671.t1"/>
    <property type="gene ID" value="PS1159_v2.g13671"/>
</dbReference>
<proteinExistence type="predicted"/>
<organism evidence="1 2">
    <name type="scientific">Panagrolaimus sp. PS1159</name>
    <dbReference type="NCBI Taxonomy" id="55785"/>
    <lineage>
        <taxon>Eukaryota</taxon>
        <taxon>Metazoa</taxon>
        <taxon>Ecdysozoa</taxon>
        <taxon>Nematoda</taxon>
        <taxon>Chromadorea</taxon>
        <taxon>Rhabditida</taxon>
        <taxon>Tylenchina</taxon>
        <taxon>Panagrolaimomorpha</taxon>
        <taxon>Panagrolaimoidea</taxon>
        <taxon>Panagrolaimidae</taxon>
        <taxon>Panagrolaimus</taxon>
    </lineage>
</organism>